<evidence type="ECO:0000259" key="4">
    <source>
        <dbReference type="Pfam" id="PF18052"/>
    </source>
</evidence>
<keyword evidence="1" id="KW-0677">Repeat</keyword>
<dbReference type="GO" id="GO:0006952">
    <property type="term" value="P:defense response"/>
    <property type="evidence" value="ECO:0007669"/>
    <property type="project" value="UniProtKB-KW"/>
</dbReference>
<evidence type="ECO:0000313" key="6">
    <source>
        <dbReference type="Proteomes" id="UP000026915"/>
    </source>
</evidence>
<evidence type="ECO:0000256" key="1">
    <source>
        <dbReference type="ARBA" id="ARBA00022737"/>
    </source>
</evidence>
<dbReference type="Proteomes" id="UP000026915">
    <property type="component" value="Chromosome 7"/>
</dbReference>
<evidence type="ECO:0000256" key="2">
    <source>
        <dbReference type="ARBA" id="ARBA00022741"/>
    </source>
</evidence>
<name>A0A061F986_THECC</name>
<keyword evidence="2" id="KW-0547">Nucleotide-binding</keyword>
<gene>
    <name evidence="5" type="ORF">TCM_032189</name>
</gene>
<organism evidence="5 6">
    <name type="scientific">Theobroma cacao</name>
    <name type="common">Cacao</name>
    <name type="synonym">Cocoa</name>
    <dbReference type="NCBI Taxonomy" id="3641"/>
    <lineage>
        <taxon>Eukaryota</taxon>
        <taxon>Viridiplantae</taxon>
        <taxon>Streptophyta</taxon>
        <taxon>Embryophyta</taxon>
        <taxon>Tracheophyta</taxon>
        <taxon>Spermatophyta</taxon>
        <taxon>Magnoliopsida</taxon>
        <taxon>eudicotyledons</taxon>
        <taxon>Gunneridae</taxon>
        <taxon>Pentapetalae</taxon>
        <taxon>rosids</taxon>
        <taxon>malvids</taxon>
        <taxon>Malvales</taxon>
        <taxon>Malvaceae</taxon>
        <taxon>Byttnerioideae</taxon>
        <taxon>Theobroma</taxon>
    </lineage>
</organism>
<feature type="domain" description="Disease resistance N-terminal" evidence="4">
    <location>
        <begin position="78"/>
        <end position="117"/>
    </location>
</feature>
<evidence type="ECO:0000256" key="3">
    <source>
        <dbReference type="ARBA" id="ARBA00022821"/>
    </source>
</evidence>
<dbReference type="InParanoid" id="A0A061F986"/>
<protein>
    <recommendedName>
        <fullName evidence="4">Disease resistance N-terminal domain-containing protein</fullName>
    </recommendedName>
</protein>
<dbReference type="AlphaFoldDB" id="A0A061F986"/>
<keyword evidence="3" id="KW-0611">Plant defense</keyword>
<dbReference type="Gene3D" id="1.20.5.4130">
    <property type="match status" value="1"/>
</dbReference>
<sequence>MNTQLNYKATLTNFFNSRATKNTSLFLALQSSFFISLFLSWAKQPCLLLGTGEPALTAFFDGLFGKLYSSDFLNFVSKKQEIVKNWLADLQHLAYNVDDILDEIATKALGRELTSLEEPQPIRNKVQKLIATRFSPKAFMLNIKMMSKIKRSMLESVIWRLEELNWNCETLMSWGQGPIE</sequence>
<dbReference type="Gramene" id="EOY13591">
    <property type="protein sequence ID" value="EOY13591"/>
    <property type="gene ID" value="TCM_032189"/>
</dbReference>
<dbReference type="EMBL" id="CM001885">
    <property type="protein sequence ID" value="EOY13591.1"/>
    <property type="molecule type" value="Genomic_DNA"/>
</dbReference>
<dbReference type="Pfam" id="PF18052">
    <property type="entry name" value="Rx_N"/>
    <property type="match status" value="1"/>
</dbReference>
<keyword evidence="6" id="KW-1185">Reference proteome</keyword>
<evidence type="ECO:0000313" key="5">
    <source>
        <dbReference type="EMBL" id="EOY13591.1"/>
    </source>
</evidence>
<dbReference type="GO" id="GO:0000166">
    <property type="term" value="F:nucleotide binding"/>
    <property type="evidence" value="ECO:0007669"/>
    <property type="project" value="UniProtKB-KW"/>
</dbReference>
<proteinExistence type="predicted"/>
<dbReference type="InterPro" id="IPR041118">
    <property type="entry name" value="Rx_N"/>
</dbReference>
<reference evidence="5 6" key="1">
    <citation type="journal article" date="2013" name="Genome Biol.">
        <title>The genome sequence of the most widely cultivated cacao type and its use to identify candidate genes regulating pod color.</title>
        <authorList>
            <person name="Motamayor J.C."/>
            <person name="Mockaitis K."/>
            <person name="Schmutz J."/>
            <person name="Haiminen N."/>
            <person name="Iii D.L."/>
            <person name="Cornejo O."/>
            <person name="Findley S.D."/>
            <person name="Zheng P."/>
            <person name="Utro F."/>
            <person name="Royaert S."/>
            <person name="Saski C."/>
            <person name="Jenkins J."/>
            <person name="Podicheti R."/>
            <person name="Zhao M."/>
            <person name="Scheffler B.E."/>
            <person name="Stack J.C."/>
            <person name="Feltus F.A."/>
            <person name="Mustiga G.M."/>
            <person name="Amores F."/>
            <person name="Phillips W."/>
            <person name="Marelli J.P."/>
            <person name="May G.D."/>
            <person name="Shapiro H."/>
            <person name="Ma J."/>
            <person name="Bustamante C.D."/>
            <person name="Schnell R.J."/>
            <person name="Main D."/>
            <person name="Gilbert D."/>
            <person name="Parida L."/>
            <person name="Kuhn D.N."/>
        </authorList>
    </citation>
    <scope>NUCLEOTIDE SEQUENCE [LARGE SCALE GENOMIC DNA]</scope>
    <source>
        <strain evidence="6">cv. Matina 1-6</strain>
    </source>
</reference>
<dbReference type="HOGENOM" id="CLU_1498889_0_0_1"/>
<accession>A0A061F986</accession>